<gene>
    <name evidence="1" type="ORF">K488DRAFT_79136</name>
</gene>
<dbReference type="EMBL" id="MU273585">
    <property type="protein sequence ID" value="KAI0031301.1"/>
    <property type="molecule type" value="Genomic_DNA"/>
</dbReference>
<sequence>MPDRHFRIGAAGAHRGTKRLDKRLREAIACTTGGFYQSPTAGQTIDYQQAFNISWDTSCMSASEVDIYLYSPSSSQSIIHLWENVYFKSGSYQTNLQPKWWNSTSSVSLYLTIVASGTQPFMATIPAGPVFTATYTAPSSGGTPASADTSTSSNIITTVNNAPSTKHGPSKGAIAAAVLVPLIVIGLLILGCYIRIKRGIEKEKRRRFSVKVDQRMSTINPDWQSLSGAGANAAIRNSIAVNAGSRVSVFGGTGVRPISTVTDGGRAGIGARSVLPGSSNPEMSQLRPGVRASAVGAERVSRVSFAPDTRPSLDSRKSVASRAFHTGVVPPLPTRSDSESTGTPTGIMSPTQAAGPIPLSVDDIQARLSGQETAARPSVDEVMPALRMMRTADGEELLSPTTTAPYTPSSAVPFLVSMPTPPTPTLASPTSLGASAMSSFMPMPTAAGSMSPDDMLRAYAGRRVASPPVGPTAPAPTYGNMTPLYAVTTAAAPPTTVATVPARKSLAPTEGSRYSQYSSEDVYGGTAQ</sequence>
<protein>
    <submittedName>
        <fullName evidence="1">Uncharacterized protein</fullName>
    </submittedName>
</protein>
<dbReference type="Proteomes" id="UP000814128">
    <property type="component" value="Unassembled WGS sequence"/>
</dbReference>
<organism evidence="1 2">
    <name type="scientific">Vararia minispora EC-137</name>
    <dbReference type="NCBI Taxonomy" id="1314806"/>
    <lineage>
        <taxon>Eukaryota</taxon>
        <taxon>Fungi</taxon>
        <taxon>Dikarya</taxon>
        <taxon>Basidiomycota</taxon>
        <taxon>Agaricomycotina</taxon>
        <taxon>Agaricomycetes</taxon>
        <taxon>Russulales</taxon>
        <taxon>Lachnocladiaceae</taxon>
        <taxon>Vararia</taxon>
    </lineage>
</organism>
<evidence type="ECO:0000313" key="1">
    <source>
        <dbReference type="EMBL" id="KAI0031301.1"/>
    </source>
</evidence>
<reference evidence="1" key="1">
    <citation type="submission" date="2021-02" db="EMBL/GenBank/DDBJ databases">
        <authorList>
            <consortium name="DOE Joint Genome Institute"/>
            <person name="Ahrendt S."/>
            <person name="Looney B.P."/>
            <person name="Miyauchi S."/>
            <person name="Morin E."/>
            <person name="Drula E."/>
            <person name="Courty P.E."/>
            <person name="Chicoki N."/>
            <person name="Fauchery L."/>
            <person name="Kohler A."/>
            <person name="Kuo A."/>
            <person name="Labutti K."/>
            <person name="Pangilinan J."/>
            <person name="Lipzen A."/>
            <person name="Riley R."/>
            <person name="Andreopoulos W."/>
            <person name="He G."/>
            <person name="Johnson J."/>
            <person name="Barry K.W."/>
            <person name="Grigoriev I.V."/>
            <person name="Nagy L."/>
            <person name="Hibbett D."/>
            <person name="Henrissat B."/>
            <person name="Matheny P.B."/>
            <person name="Labbe J."/>
            <person name="Martin F."/>
        </authorList>
    </citation>
    <scope>NUCLEOTIDE SEQUENCE</scope>
    <source>
        <strain evidence="1">EC-137</strain>
    </source>
</reference>
<evidence type="ECO:0000313" key="2">
    <source>
        <dbReference type="Proteomes" id="UP000814128"/>
    </source>
</evidence>
<accession>A0ACB8QHJ7</accession>
<comment type="caution">
    <text evidence="1">The sequence shown here is derived from an EMBL/GenBank/DDBJ whole genome shotgun (WGS) entry which is preliminary data.</text>
</comment>
<proteinExistence type="predicted"/>
<reference evidence="1" key="2">
    <citation type="journal article" date="2022" name="New Phytol.">
        <title>Evolutionary transition to the ectomycorrhizal habit in the genomes of a hyperdiverse lineage of mushroom-forming fungi.</title>
        <authorList>
            <person name="Looney B."/>
            <person name="Miyauchi S."/>
            <person name="Morin E."/>
            <person name="Drula E."/>
            <person name="Courty P.E."/>
            <person name="Kohler A."/>
            <person name="Kuo A."/>
            <person name="LaButti K."/>
            <person name="Pangilinan J."/>
            <person name="Lipzen A."/>
            <person name="Riley R."/>
            <person name="Andreopoulos W."/>
            <person name="He G."/>
            <person name="Johnson J."/>
            <person name="Nolan M."/>
            <person name="Tritt A."/>
            <person name="Barry K.W."/>
            <person name="Grigoriev I.V."/>
            <person name="Nagy L.G."/>
            <person name="Hibbett D."/>
            <person name="Henrissat B."/>
            <person name="Matheny P.B."/>
            <person name="Labbe J."/>
            <person name="Martin F.M."/>
        </authorList>
    </citation>
    <scope>NUCLEOTIDE SEQUENCE</scope>
    <source>
        <strain evidence="1">EC-137</strain>
    </source>
</reference>
<keyword evidence="2" id="KW-1185">Reference proteome</keyword>
<name>A0ACB8QHJ7_9AGAM</name>